<gene>
    <name evidence="5" type="ORF">BON30_01360</name>
</gene>
<evidence type="ECO:0000313" key="5">
    <source>
        <dbReference type="EMBL" id="OJH41908.1"/>
    </source>
</evidence>
<reference evidence="6" key="1">
    <citation type="submission" date="2016-11" db="EMBL/GenBank/DDBJ databases">
        <authorList>
            <person name="Shukria A."/>
            <person name="Stevens D.C."/>
        </authorList>
    </citation>
    <scope>NUCLEOTIDE SEQUENCE [LARGE SCALE GENOMIC DNA]</scope>
    <source>
        <strain evidence="6">Cbfe23</strain>
    </source>
</reference>
<dbReference type="Proteomes" id="UP000182229">
    <property type="component" value="Unassembled WGS sequence"/>
</dbReference>
<dbReference type="Pfam" id="PF05128">
    <property type="entry name" value="DUF697"/>
    <property type="match status" value="1"/>
</dbReference>
<evidence type="ECO:0000256" key="4">
    <source>
        <dbReference type="ARBA" id="ARBA00023136"/>
    </source>
</evidence>
<comment type="caution">
    <text evidence="5">The sequence shown here is derived from an EMBL/GenBank/DDBJ whole genome shotgun (WGS) entry which is preliminary data.</text>
</comment>
<evidence type="ECO:0000313" key="6">
    <source>
        <dbReference type="Proteomes" id="UP000182229"/>
    </source>
</evidence>
<dbReference type="GO" id="GO:0016020">
    <property type="term" value="C:membrane"/>
    <property type="evidence" value="ECO:0007669"/>
    <property type="project" value="UniProtKB-SubCell"/>
</dbReference>
<keyword evidence="4" id="KW-0472">Membrane</keyword>
<dbReference type="EMBL" id="MPIN01000001">
    <property type="protein sequence ID" value="OJH41908.1"/>
    <property type="molecule type" value="Genomic_DNA"/>
</dbReference>
<evidence type="ECO:0000256" key="1">
    <source>
        <dbReference type="ARBA" id="ARBA00004141"/>
    </source>
</evidence>
<evidence type="ECO:0000256" key="2">
    <source>
        <dbReference type="ARBA" id="ARBA00022692"/>
    </source>
</evidence>
<dbReference type="RefSeq" id="WP_071896001.1">
    <property type="nucleotide sequence ID" value="NZ_MPIN01000001.1"/>
</dbReference>
<keyword evidence="6" id="KW-1185">Reference proteome</keyword>
<reference evidence="5 6" key="2">
    <citation type="submission" date="2016-12" db="EMBL/GenBank/DDBJ databases">
        <title>Draft Genome Sequence of Cystobacter ferrugineus Strain Cbfe23.</title>
        <authorList>
            <person name="Akbar S."/>
            <person name="Dowd S.E."/>
            <person name="Stevens D.C."/>
        </authorList>
    </citation>
    <scope>NUCLEOTIDE SEQUENCE [LARGE SCALE GENOMIC DNA]</scope>
    <source>
        <strain evidence="5 6">Cbfe23</strain>
    </source>
</reference>
<evidence type="ECO:0000256" key="3">
    <source>
        <dbReference type="ARBA" id="ARBA00022989"/>
    </source>
</evidence>
<proteinExistence type="predicted"/>
<protein>
    <recommendedName>
        <fullName evidence="7">DUF697 domain-containing protein</fullName>
    </recommendedName>
</protein>
<organism evidence="5 6">
    <name type="scientific">Cystobacter ferrugineus</name>
    <dbReference type="NCBI Taxonomy" id="83449"/>
    <lineage>
        <taxon>Bacteria</taxon>
        <taxon>Pseudomonadati</taxon>
        <taxon>Myxococcota</taxon>
        <taxon>Myxococcia</taxon>
        <taxon>Myxococcales</taxon>
        <taxon>Cystobacterineae</taxon>
        <taxon>Archangiaceae</taxon>
        <taxon>Cystobacter</taxon>
    </lineage>
</organism>
<dbReference type="InterPro" id="IPR021147">
    <property type="entry name" value="DUF697"/>
</dbReference>
<sequence length="148" mass="15368">MNAENAARHWVEESATRAAAAGAIPLPIPGAHTALTSAIEAYMIYHVAGIYGETLTLGEALALVPTLGAGIVTRTVATAVLGETVGQIPLVGWLIKGAASGGTAFAMGIAAVTYFERKYPKREATPFETASLKDWVKAALAQLGFRLS</sequence>
<evidence type="ECO:0008006" key="7">
    <source>
        <dbReference type="Google" id="ProtNLM"/>
    </source>
</evidence>
<accession>A0A1L9BIC6</accession>
<keyword evidence="2" id="KW-0812">Transmembrane</keyword>
<keyword evidence="3" id="KW-1133">Transmembrane helix</keyword>
<dbReference type="AlphaFoldDB" id="A0A1L9BIC6"/>
<comment type="subcellular location">
    <subcellularLocation>
        <location evidence="1">Membrane</location>
        <topology evidence="1">Multi-pass membrane protein</topology>
    </subcellularLocation>
</comment>
<dbReference type="OrthoDB" id="5382370at2"/>
<name>A0A1L9BIC6_9BACT</name>